<dbReference type="EMBL" id="JAXIOK010000019">
    <property type="protein sequence ID" value="KAK4748844.1"/>
    <property type="molecule type" value="Genomic_DNA"/>
</dbReference>
<evidence type="ECO:0000256" key="3">
    <source>
        <dbReference type="ARBA" id="ARBA00012483"/>
    </source>
</evidence>
<dbReference type="InterPro" id="IPR058981">
    <property type="entry name" value="MGRN1/RNF157-like_N"/>
</dbReference>
<comment type="pathway">
    <text evidence="2">Protein modification; protein ubiquitination.</text>
</comment>
<name>A0AAN7H134_9MYRT</name>
<keyword evidence="8" id="KW-0833">Ubl conjugation pathway</keyword>
<dbReference type="EC" id="2.3.2.27" evidence="3"/>
<reference evidence="15 16" key="1">
    <citation type="journal article" date="2023" name="Hortic Res">
        <title>Pangenome of water caltrop reveals structural variations and asymmetric subgenome divergence after allopolyploidization.</title>
        <authorList>
            <person name="Zhang X."/>
            <person name="Chen Y."/>
            <person name="Wang L."/>
            <person name="Yuan Y."/>
            <person name="Fang M."/>
            <person name="Shi L."/>
            <person name="Lu R."/>
            <person name="Comes H.P."/>
            <person name="Ma Y."/>
            <person name="Chen Y."/>
            <person name="Huang G."/>
            <person name="Zhou Y."/>
            <person name="Zheng Z."/>
            <person name="Qiu Y."/>
        </authorList>
    </citation>
    <scope>NUCLEOTIDE SEQUENCE [LARGE SCALE GENOMIC DNA]</scope>
    <source>
        <tissue evidence="15">Roots</tissue>
    </source>
</reference>
<proteinExistence type="inferred from homology"/>
<keyword evidence="7 12" id="KW-0863">Zinc-finger</keyword>
<keyword evidence="16" id="KW-1185">Reference proteome</keyword>
<feature type="domain" description="RING-type" evidence="14">
    <location>
        <begin position="271"/>
        <end position="310"/>
    </location>
</feature>
<evidence type="ECO:0000313" key="15">
    <source>
        <dbReference type="EMBL" id="KAK4748844.1"/>
    </source>
</evidence>
<keyword evidence="9" id="KW-0862">Zinc</keyword>
<evidence type="ECO:0000256" key="4">
    <source>
        <dbReference type="ARBA" id="ARBA00022679"/>
    </source>
</evidence>
<dbReference type="Proteomes" id="UP001345219">
    <property type="component" value="Chromosome 12"/>
</dbReference>
<comment type="similarity">
    <text evidence="11">Belongs to the RING-type zinc finger family. LOG2 subfamily.</text>
</comment>
<comment type="caution">
    <text evidence="15">The sequence shown here is derived from an EMBL/GenBank/DDBJ whole genome shotgun (WGS) entry which is preliminary data.</text>
</comment>
<evidence type="ECO:0000256" key="11">
    <source>
        <dbReference type="ARBA" id="ARBA00025721"/>
    </source>
</evidence>
<evidence type="ECO:0000256" key="10">
    <source>
        <dbReference type="ARBA" id="ARBA00023288"/>
    </source>
</evidence>
<dbReference type="InterPro" id="IPR045194">
    <property type="entry name" value="MGRN1/RNF157-like"/>
</dbReference>
<keyword evidence="6" id="KW-0479">Metal-binding</keyword>
<accession>A0AAN7H134</accession>
<dbReference type="SUPFAM" id="SSF57850">
    <property type="entry name" value="RING/U-box"/>
    <property type="match status" value="1"/>
</dbReference>
<evidence type="ECO:0000256" key="9">
    <source>
        <dbReference type="ARBA" id="ARBA00022833"/>
    </source>
</evidence>
<dbReference type="InterPro" id="IPR001841">
    <property type="entry name" value="Znf_RING"/>
</dbReference>
<dbReference type="GO" id="GO:0016567">
    <property type="term" value="P:protein ubiquitination"/>
    <property type="evidence" value="ECO:0007669"/>
    <property type="project" value="TreeGrafter"/>
</dbReference>
<evidence type="ECO:0000256" key="1">
    <source>
        <dbReference type="ARBA" id="ARBA00000900"/>
    </source>
</evidence>
<evidence type="ECO:0000256" key="5">
    <source>
        <dbReference type="ARBA" id="ARBA00022707"/>
    </source>
</evidence>
<dbReference type="AlphaFoldDB" id="A0AAN7H134"/>
<evidence type="ECO:0000256" key="13">
    <source>
        <dbReference type="SAM" id="MobiDB-lite"/>
    </source>
</evidence>
<feature type="region of interest" description="Disordered" evidence="13">
    <location>
        <begin position="1"/>
        <end position="72"/>
    </location>
</feature>
<keyword evidence="5" id="KW-0519">Myristate</keyword>
<evidence type="ECO:0000256" key="8">
    <source>
        <dbReference type="ARBA" id="ARBA00022786"/>
    </source>
</evidence>
<dbReference type="InterPro" id="IPR013083">
    <property type="entry name" value="Znf_RING/FYVE/PHD"/>
</dbReference>
<sequence length="320" mass="36087">MGLPLSKHQRSRFSASHPRHSPSSRPFSLPLPSPRYVPRPSTRPRSNRYAHDSRRPEILQGSHPEETHSAAAPPQYVEHKAAKRIKNDINVHKNTISLSLDEQSLDTYLVSFTFDALVDGSITVFYFAKEGANCTFIPLDPDIYKVQRIPFQKGIGQKFRQPSGSGIDLRFFVEDELSKPSENEEFFPLVIYAESSNPSLIDEHSDHSVTKLPSLSQITKAVIVKDNVGNFQVKVIEQILWIGGVRYELRDIYGISNANEGSKDSDSGKKCIICLTEPSDTVVLPCRHMCLCGECAQELRFRANNCPICRETIEQFIEIK</sequence>
<keyword evidence="10" id="KW-0449">Lipoprotein</keyword>
<feature type="compositionally biased region" description="Basic and acidic residues" evidence="13">
    <location>
        <begin position="49"/>
        <end position="68"/>
    </location>
</feature>
<keyword evidence="4" id="KW-0808">Transferase</keyword>
<dbReference type="FunFam" id="3.30.40.10:FF:000115">
    <property type="entry name" value="probable E3 ubiquitin-protein ligase LOG2"/>
    <property type="match status" value="1"/>
</dbReference>
<evidence type="ECO:0000313" key="16">
    <source>
        <dbReference type="Proteomes" id="UP001345219"/>
    </source>
</evidence>
<dbReference type="Gene3D" id="3.30.40.10">
    <property type="entry name" value="Zinc/RING finger domain, C3HC4 (zinc finger)"/>
    <property type="match status" value="1"/>
</dbReference>
<protein>
    <recommendedName>
        <fullName evidence="3">RING-type E3 ubiquitin transferase</fullName>
        <ecNumber evidence="3">2.3.2.27</ecNumber>
    </recommendedName>
</protein>
<dbReference type="PANTHER" id="PTHR22996:SF27">
    <property type="entry name" value="RING-TYPE E3 UBIQUITIN TRANSFERASE"/>
    <property type="match status" value="1"/>
</dbReference>
<dbReference type="InterPro" id="IPR045195">
    <property type="entry name" value="LOG2-like_mRING_C3HC5"/>
</dbReference>
<dbReference type="PANTHER" id="PTHR22996">
    <property type="entry name" value="MAHOGUNIN"/>
    <property type="match status" value="1"/>
</dbReference>
<dbReference type="CDD" id="cd16789">
    <property type="entry name" value="mRING-HC-C3HC5_MGRN1-like"/>
    <property type="match status" value="1"/>
</dbReference>
<dbReference type="SMART" id="SM00184">
    <property type="entry name" value="RING"/>
    <property type="match status" value="1"/>
</dbReference>
<dbReference type="PROSITE" id="PS50089">
    <property type="entry name" value="ZF_RING_2"/>
    <property type="match status" value="1"/>
</dbReference>
<evidence type="ECO:0000256" key="7">
    <source>
        <dbReference type="ARBA" id="ARBA00022771"/>
    </source>
</evidence>
<evidence type="ECO:0000256" key="12">
    <source>
        <dbReference type="PROSITE-ProRule" id="PRU00175"/>
    </source>
</evidence>
<dbReference type="Pfam" id="PF13920">
    <property type="entry name" value="zf-C3HC4_3"/>
    <property type="match status" value="1"/>
</dbReference>
<evidence type="ECO:0000259" key="14">
    <source>
        <dbReference type="PROSITE" id="PS50089"/>
    </source>
</evidence>
<feature type="compositionally biased region" description="Basic residues" evidence="13">
    <location>
        <begin position="7"/>
        <end position="22"/>
    </location>
</feature>
<evidence type="ECO:0000256" key="2">
    <source>
        <dbReference type="ARBA" id="ARBA00004906"/>
    </source>
</evidence>
<dbReference type="Pfam" id="PF26192">
    <property type="entry name" value="RNF157-like_N"/>
    <property type="match status" value="1"/>
</dbReference>
<comment type="catalytic activity">
    <reaction evidence="1">
        <text>S-ubiquitinyl-[E2 ubiquitin-conjugating enzyme]-L-cysteine + [acceptor protein]-L-lysine = [E2 ubiquitin-conjugating enzyme]-L-cysteine + N(6)-ubiquitinyl-[acceptor protein]-L-lysine.</text>
        <dbReference type="EC" id="2.3.2.27"/>
    </reaction>
</comment>
<dbReference type="GO" id="GO:0061630">
    <property type="term" value="F:ubiquitin protein ligase activity"/>
    <property type="evidence" value="ECO:0007669"/>
    <property type="project" value="UniProtKB-EC"/>
</dbReference>
<organism evidence="15 16">
    <name type="scientific">Trapa incisa</name>
    <dbReference type="NCBI Taxonomy" id="236973"/>
    <lineage>
        <taxon>Eukaryota</taxon>
        <taxon>Viridiplantae</taxon>
        <taxon>Streptophyta</taxon>
        <taxon>Embryophyta</taxon>
        <taxon>Tracheophyta</taxon>
        <taxon>Spermatophyta</taxon>
        <taxon>Magnoliopsida</taxon>
        <taxon>eudicotyledons</taxon>
        <taxon>Gunneridae</taxon>
        <taxon>Pentapetalae</taxon>
        <taxon>rosids</taxon>
        <taxon>malvids</taxon>
        <taxon>Myrtales</taxon>
        <taxon>Lythraceae</taxon>
        <taxon>Trapa</taxon>
    </lineage>
</organism>
<gene>
    <name evidence="15" type="ORF">SAY87_015430</name>
</gene>
<evidence type="ECO:0000256" key="6">
    <source>
        <dbReference type="ARBA" id="ARBA00022723"/>
    </source>
</evidence>
<dbReference type="GO" id="GO:0008270">
    <property type="term" value="F:zinc ion binding"/>
    <property type="evidence" value="ECO:0007669"/>
    <property type="project" value="UniProtKB-KW"/>
</dbReference>